<protein>
    <recommendedName>
        <fullName evidence="8">Adenine phosphoribosyltransferase</fullName>
        <ecNumber evidence="7">2.4.2.7</ecNumber>
    </recommendedName>
</protein>
<dbReference type="GeneID" id="115881657"/>
<dbReference type="RefSeq" id="XP_030755090.1">
    <property type="nucleotide sequence ID" value="XM_030899230.1"/>
</dbReference>
<name>A0A6J2XWE1_SITOR</name>
<evidence type="ECO:0000256" key="4">
    <source>
        <dbReference type="ARBA" id="ARBA00004659"/>
    </source>
</evidence>
<dbReference type="KEGG" id="soy:115881657"/>
<dbReference type="InterPro" id="IPR000836">
    <property type="entry name" value="PRTase_dom"/>
</dbReference>
<evidence type="ECO:0000313" key="14">
    <source>
        <dbReference type="Proteomes" id="UP000504635"/>
    </source>
</evidence>
<evidence type="ECO:0000256" key="5">
    <source>
        <dbReference type="ARBA" id="ARBA00008391"/>
    </source>
</evidence>
<dbReference type="GO" id="GO:0006166">
    <property type="term" value="P:purine ribonucleoside salvage"/>
    <property type="evidence" value="ECO:0007669"/>
    <property type="project" value="UniProtKB-KW"/>
</dbReference>
<feature type="domain" description="Phosphoribosyltransferase" evidence="13">
    <location>
        <begin position="59"/>
        <end position="170"/>
    </location>
</feature>
<evidence type="ECO:0000256" key="9">
    <source>
        <dbReference type="ARBA" id="ARBA00022490"/>
    </source>
</evidence>
<comment type="function">
    <text evidence="2">Catalyzes a salvage reaction resulting in the formation of AMP, that is energically less costly than de novo synthesis.</text>
</comment>
<dbReference type="HAMAP" id="MF_00004">
    <property type="entry name" value="Aden_phosphoribosyltr"/>
    <property type="match status" value="1"/>
</dbReference>
<evidence type="ECO:0000256" key="11">
    <source>
        <dbReference type="ARBA" id="ARBA00022679"/>
    </source>
</evidence>
<keyword evidence="9" id="KW-0963">Cytoplasm</keyword>
<keyword evidence="10 15" id="KW-0328">Glycosyltransferase</keyword>
<organism evidence="14 15">
    <name type="scientific">Sitophilus oryzae</name>
    <name type="common">Rice weevil</name>
    <name type="synonym">Curculio oryzae</name>
    <dbReference type="NCBI Taxonomy" id="7048"/>
    <lineage>
        <taxon>Eukaryota</taxon>
        <taxon>Metazoa</taxon>
        <taxon>Ecdysozoa</taxon>
        <taxon>Arthropoda</taxon>
        <taxon>Hexapoda</taxon>
        <taxon>Insecta</taxon>
        <taxon>Pterygota</taxon>
        <taxon>Neoptera</taxon>
        <taxon>Endopterygota</taxon>
        <taxon>Coleoptera</taxon>
        <taxon>Polyphaga</taxon>
        <taxon>Cucujiformia</taxon>
        <taxon>Curculionidae</taxon>
        <taxon>Dryophthorinae</taxon>
        <taxon>Sitophilus</taxon>
    </lineage>
</organism>
<dbReference type="GO" id="GO:0005737">
    <property type="term" value="C:cytoplasm"/>
    <property type="evidence" value="ECO:0007669"/>
    <property type="project" value="UniProtKB-SubCell"/>
</dbReference>
<dbReference type="UniPathway" id="UPA00588">
    <property type="reaction ID" value="UER00646"/>
</dbReference>
<dbReference type="PANTHER" id="PTHR32315:SF3">
    <property type="entry name" value="ADENINE PHOSPHORIBOSYLTRANSFERASE"/>
    <property type="match status" value="1"/>
</dbReference>
<dbReference type="Gene3D" id="3.40.50.2020">
    <property type="match status" value="1"/>
</dbReference>
<proteinExistence type="inferred from homology"/>
<dbReference type="GO" id="GO:0002055">
    <property type="term" value="F:adenine binding"/>
    <property type="evidence" value="ECO:0007669"/>
    <property type="project" value="TreeGrafter"/>
</dbReference>
<dbReference type="PANTHER" id="PTHR32315">
    <property type="entry name" value="ADENINE PHOSPHORIBOSYLTRANSFERASE"/>
    <property type="match status" value="1"/>
</dbReference>
<dbReference type="EC" id="2.4.2.7" evidence="7"/>
<sequence>MSKQDKLEELKKAVKSYPDFPKPGIIFWDLFSILSNPSASTLLKEILIDTAKTICPPVEVVVGLDARGFLLGPLISLELNIPFVPIRKKGKLPGKVQSYKYELEYGEATVEIQEESIKAGQIVLVVDDLLATGGTLGAACELVKKLGGTVSKCLVVMELPALNGRKKIPADVISLMEF</sequence>
<evidence type="ECO:0000256" key="1">
    <source>
        <dbReference type="ARBA" id="ARBA00000868"/>
    </source>
</evidence>
<dbReference type="GO" id="GO:0016208">
    <property type="term" value="F:AMP binding"/>
    <property type="evidence" value="ECO:0007669"/>
    <property type="project" value="TreeGrafter"/>
</dbReference>
<comment type="subunit">
    <text evidence="6">Homodimer.</text>
</comment>
<dbReference type="GO" id="GO:0044209">
    <property type="term" value="P:AMP salvage"/>
    <property type="evidence" value="ECO:0007669"/>
    <property type="project" value="UniProtKB-UniPathway"/>
</dbReference>
<keyword evidence="11" id="KW-0808">Transferase</keyword>
<dbReference type="Proteomes" id="UP000504635">
    <property type="component" value="Unplaced"/>
</dbReference>
<keyword evidence="12" id="KW-0660">Purine salvage</keyword>
<evidence type="ECO:0000256" key="3">
    <source>
        <dbReference type="ARBA" id="ARBA00004496"/>
    </source>
</evidence>
<dbReference type="GO" id="GO:0003999">
    <property type="term" value="F:adenine phosphoribosyltransferase activity"/>
    <property type="evidence" value="ECO:0007669"/>
    <property type="project" value="UniProtKB-EC"/>
</dbReference>
<dbReference type="AlphaFoldDB" id="A0A6J2XWE1"/>
<dbReference type="Pfam" id="PF00156">
    <property type="entry name" value="Pribosyltran"/>
    <property type="match status" value="1"/>
</dbReference>
<dbReference type="InParanoid" id="A0A6J2XWE1"/>
<dbReference type="FunFam" id="3.40.50.2020:FF:000021">
    <property type="entry name" value="Adenine phosphoribosyltransferase"/>
    <property type="match status" value="1"/>
</dbReference>
<evidence type="ECO:0000256" key="6">
    <source>
        <dbReference type="ARBA" id="ARBA00011738"/>
    </source>
</evidence>
<evidence type="ECO:0000256" key="12">
    <source>
        <dbReference type="ARBA" id="ARBA00022726"/>
    </source>
</evidence>
<evidence type="ECO:0000256" key="10">
    <source>
        <dbReference type="ARBA" id="ARBA00022676"/>
    </source>
</evidence>
<comment type="similarity">
    <text evidence="5">Belongs to the purine/pyrimidine phosphoribosyltransferase family.</text>
</comment>
<dbReference type="InterPro" id="IPR029057">
    <property type="entry name" value="PRTase-like"/>
</dbReference>
<dbReference type="OrthoDB" id="363185at2759"/>
<evidence type="ECO:0000259" key="13">
    <source>
        <dbReference type="Pfam" id="PF00156"/>
    </source>
</evidence>
<dbReference type="InterPro" id="IPR005764">
    <property type="entry name" value="Ade_phspho_trans"/>
</dbReference>
<dbReference type="CDD" id="cd06223">
    <property type="entry name" value="PRTases_typeI"/>
    <property type="match status" value="1"/>
</dbReference>
<dbReference type="SUPFAM" id="SSF53271">
    <property type="entry name" value="PRTase-like"/>
    <property type="match status" value="1"/>
</dbReference>
<dbReference type="FunCoup" id="A0A6J2XWE1">
    <property type="interactions" value="697"/>
</dbReference>
<comment type="pathway">
    <text evidence="4">Purine metabolism; AMP biosynthesis via salvage pathway; AMP from adenine: step 1/1.</text>
</comment>
<dbReference type="NCBIfam" id="NF002634">
    <property type="entry name" value="PRK02304.1-3"/>
    <property type="match status" value="1"/>
</dbReference>
<evidence type="ECO:0000313" key="15">
    <source>
        <dbReference type="RefSeq" id="XP_030755090.1"/>
    </source>
</evidence>
<reference evidence="15" key="1">
    <citation type="submission" date="2025-08" db="UniProtKB">
        <authorList>
            <consortium name="RefSeq"/>
        </authorList>
    </citation>
    <scope>IDENTIFICATION</scope>
    <source>
        <tissue evidence="15">Gonads</tissue>
    </source>
</reference>
<dbReference type="GO" id="GO:0006168">
    <property type="term" value="P:adenine salvage"/>
    <property type="evidence" value="ECO:0007669"/>
    <property type="project" value="InterPro"/>
</dbReference>
<dbReference type="InterPro" id="IPR050054">
    <property type="entry name" value="UPRTase/APRTase"/>
</dbReference>
<dbReference type="NCBIfam" id="NF002636">
    <property type="entry name" value="PRK02304.1-5"/>
    <property type="match status" value="1"/>
</dbReference>
<accession>A0A6J2XWE1</accession>
<evidence type="ECO:0000256" key="2">
    <source>
        <dbReference type="ARBA" id="ARBA00003968"/>
    </source>
</evidence>
<evidence type="ECO:0000256" key="7">
    <source>
        <dbReference type="ARBA" id="ARBA00011893"/>
    </source>
</evidence>
<comment type="subcellular location">
    <subcellularLocation>
        <location evidence="3">Cytoplasm</location>
    </subcellularLocation>
</comment>
<evidence type="ECO:0000256" key="8">
    <source>
        <dbReference type="ARBA" id="ARBA00017366"/>
    </source>
</evidence>
<keyword evidence="14" id="KW-1185">Reference proteome</keyword>
<comment type="catalytic activity">
    <reaction evidence="1">
        <text>AMP + diphosphate = 5-phospho-alpha-D-ribose 1-diphosphate + adenine</text>
        <dbReference type="Rhea" id="RHEA:16609"/>
        <dbReference type="ChEBI" id="CHEBI:16708"/>
        <dbReference type="ChEBI" id="CHEBI:33019"/>
        <dbReference type="ChEBI" id="CHEBI:58017"/>
        <dbReference type="ChEBI" id="CHEBI:456215"/>
        <dbReference type="EC" id="2.4.2.7"/>
    </reaction>
</comment>
<gene>
    <name evidence="15" type="primary">LOC115881657</name>
</gene>